<dbReference type="PANTHER" id="PTHR32385">
    <property type="entry name" value="MANNOSYL PHOSPHORYLINOSITOL CERAMIDE SYNTHASE"/>
    <property type="match status" value="1"/>
</dbReference>
<dbReference type="GO" id="GO:0051999">
    <property type="term" value="P:mannosyl-inositol phosphorylceramide biosynthetic process"/>
    <property type="evidence" value="ECO:0007669"/>
    <property type="project" value="TreeGrafter"/>
</dbReference>
<dbReference type="GO" id="GO:0016020">
    <property type="term" value="C:membrane"/>
    <property type="evidence" value="ECO:0007669"/>
    <property type="project" value="GOC"/>
</dbReference>
<protein>
    <submittedName>
        <fullName evidence="3">Glycosyl transferase</fullName>
    </submittedName>
</protein>
<dbReference type="InterPro" id="IPR007577">
    <property type="entry name" value="GlycoTrfase_DXD_sugar-bd_CS"/>
</dbReference>
<reference evidence="3" key="2">
    <citation type="journal article" date="2018" name="Nat. Commun.">
        <title>Tailed giant Tupanvirus possesses the most complete translational apparatus of the known virosphere.</title>
        <authorList>
            <person name="Abrahao J."/>
            <person name="Silva L."/>
            <person name="Silva L.S."/>
            <person name="Khalil J.Y.B."/>
            <person name="Rodrigues R."/>
            <person name="Arantes T."/>
            <person name="Assis F."/>
            <person name="Boratto P."/>
            <person name="Andrade M."/>
            <person name="Kroon E.G."/>
            <person name="Ribeiro B."/>
            <person name="Bergier I."/>
            <person name="Seligmann H."/>
            <person name="Ghigo E."/>
            <person name="Colson P."/>
            <person name="Levasseur A."/>
            <person name="Kroemer G."/>
            <person name="Raoult D."/>
            <person name="La Scola B."/>
        </authorList>
    </citation>
    <scope>NUCLEOTIDE SEQUENCE [LARGE SCALE GENOMIC DNA]</scope>
    <source>
        <strain evidence="3">Deep ocean</strain>
    </source>
</reference>
<feature type="transmembrane region" description="Helical" evidence="2">
    <location>
        <begin position="226"/>
        <end position="243"/>
    </location>
</feature>
<dbReference type="InterPro" id="IPR029044">
    <property type="entry name" value="Nucleotide-diphossugar_trans"/>
</dbReference>
<dbReference type="Gene3D" id="3.90.550.20">
    <property type="match status" value="1"/>
</dbReference>
<dbReference type="EMBL" id="MF405918">
    <property type="protein sequence ID" value="QKU33949.1"/>
    <property type="molecule type" value="Genomic_DNA"/>
</dbReference>
<accession>A0A6N1NER9</accession>
<organism evidence="3">
    <name type="scientific">Tupanvirus deep ocean</name>
    <dbReference type="NCBI Taxonomy" id="2126984"/>
    <lineage>
        <taxon>Viruses</taxon>
        <taxon>Varidnaviria</taxon>
        <taxon>Bamfordvirae</taxon>
        <taxon>Nucleocytoviricota</taxon>
        <taxon>Megaviricetes</taxon>
        <taxon>Imitervirales</taxon>
        <taxon>Mimiviridae</taxon>
        <taxon>Megamimivirinae</taxon>
        <taxon>Tupanvirus</taxon>
        <taxon>Tupanvirus altamarinense</taxon>
    </lineage>
</organism>
<evidence type="ECO:0000256" key="2">
    <source>
        <dbReference type="SAM" id="Phobius"/>
    </source>
</evidence>
<dbReference type="PANTHER" id="PTHR32385:SF15">
    <property type="entry name" value="INOSITOL PHOSPHOCERAMIDE MANNOSYLTRANSFERASE 1"/>
    <property type="match status" value="1"/>
</dbReference>
<dbReference type="RefSeq" id="YP_010780561.1">
    <property type="nucleotide sequence ID" value="NC_075038.1"/>
</dbReference>
<keyword evidence="1 3" id="KW-0808">Transferase</keyword>
<dbReference type="GeneID" id="80517252"/>
<dbReference type="Pfam" id="PF04488">
    <property type="entry name" value="Gly_transf_sug"/>
    <property type="match status" value="1"/>
</dbReference>
<evidence type="ECO:0000313" key="3">
    <source>
        <dbReference type="EMBL" id="QKU33949.1"/>
    </source>
</evidence>
<name>A0A6N1NER9_9VIRU</name>
<dbReference type="KEGG" id="vg:80517252"/>
<dbReference type="InterPro" id="IPR051706">
    <property type="entry name" value="Glycosyltransferase_domain"/>
</dbReference>
<keyword evidence="2" id="KW-0812">Transmembrane</keyword>
<evidence type="ECO:0000256" key="1">
    <source>
        <dbReference type="ARBA" id="ARBA00022679"/>
    </source>
</evidence>
<dbReference type="GO" id="GO:0000030">
    <property type="term" value="F:mannosyltransferase activity"/>
    <property type="evidence" value="ECO:0007669"/>
    <property type="project" value="TreeGrafter"/>
</dbReference>
<proteinExistence type="predicted"/>
<keyword evidence="2" id="KW-1133">Transmembrane helix</keyword>
<reference evidence="3" key="1">
    <citation type="submission" date="2017-06" db="EMBL/GenBank/DDBJ databases">
        <authorList>
            <person name="Assis F.L."/>
            <person name="Abrahao J.S."/>
            <person name="Silva L."/>
            <person name="Khalil J.B."/>
            <person name="Rodrigues R."/>
            <person name="Silva L.S."/>
            <person name="Boratto P."/>
            <person name="Andrade M."/>
            <person name="Kroon E.G."/>
            <person name="Ribeiro B."/>
            <person name="Bergier I."/>
            <person name="Seligmann H."/>
            <person name="Ghigo E."/>
            <person name="Colson P."/>
            <person name="Levasseur A."/>
            <person name="Raoult D."/>
            <person name="Scola B.L."/>
        </authorList>
    </citation>
    <scope>NUCLEOTIDE SEQUENCE</scope>
    <source>
        <strain evidence="3">Deep ocean</strain>
    </source>
</reference>
<keyword evidence="2" id="KW-0472">Membrane</keyword>
<dbReference type="SUPFAM" id="SSF53448">
    <property type="entry name" value="Nucleotide-diphospho-sugar transferases"/>
    <property type="match status" value="1"/>
</dbReference>
<sequence length="249" mass="29619">MIPKIIHQIWLQGYNNIPSELNEFHDKCKKVNSDFEHMFWDNDRIKKLLEEEFGEKYVAAFDYFKIFAQKADFARYAILYVYGGIYLDMDTMCKKNLNDFLNYRLFTTIAGDSFYELYKRYHNAVIGAVPRHPLFLIMFKNIFDRMEYANNVTYSTGTRLFYDSIQEYLKTFENDITIIDPKYLHPCGIHSNPECADNCDECYIVHTNHSSWSPTAKAIKYICKNIFIILIIVILIILLIFYFKNRNIN</sequence>